<dbReference type="InterPro" id="IPR016187">
    <property type="entry name" value="CTDL_fold"/>
</dbReference>
<feature type="chain" id="PRO_5043121097" evidence="1">
    <location>
        <begin position="23"/>
        <end position="266"/>
    </location>
</feature>
<keyword evidence="4" id="KW-1185">Reference proteome</keyword>
<dbReference type="Pfam" id="PF00059">
    <property type="entry name" value="Lectin_C"/>
    <property type="match status" value="1"/>
</dbReference>
<protein>
    <submittedName>
        <fullName evidence="5">C-type lectin domain-containing protein</fullName>
    </submittedName>
</protein>
<dbReference type="Proteomes" id="UP000267096">
    <property type="component" value="Unassembled WGS sequence"/>
</dbReference>
<dbReference type="InterPro" id="IPR016186">
    <property type="entry name" value="C-type_lectin-like/link_sf"/>
</dbReference>
<evidence type="ECO:0000259" key="2">
    <source>
        <dbReference type="PROSITE" id="PS50041"/>
    </source>
</evidence>
<feature type="domain" description="C-type lectin" evidence="2">
    <location>
        <begin position="140"/>
        <end position="247"/>
    </location>
</feature>
<organism evidence="5">
    <name type="scientific">Anisakis simplex</name>
    <name type="common">Herring worm</name>
    <dbReference type="NCBI Taxonomy" id="6269"/>
    <lineage>
        <taxon>Eukaryota</taxon>
        <taxon>Metazoa</taxon>
        <taxon>Ecdysozoa</taxon>
        <taxon>Nematoda</taxon>
        <taxon>Chromadorea</taxon>
        <taxon>Rhabditida</taxon>
        <taxon>Spirurina</taxon>
        <taxon>Ascaridomorpha</taxon>
        <taxon>Ascaridoidea</taxon>
        <taxon>Anisakidae</taxon>
        <taxon>Anisakis</taxon>
        <taxon>Anisakis simplex complex</taxon>
    </lineage>
</organism>
<gene>
    <name evidence="3" type="ORF">ASIM_LOCUS12741</name>
</gene>
<reference evidence="5" key="1">
    <citation type="submission" date="2017-02" db="UniProtKB">
        <authorList>
            <consortium name="WormBaseParasite"/>
        </authorList>
    </citation>
    <scope>IDENTIFICATION</scope>
</reference>
<dbReference type="AlphaFoldDB" id="A0A0M3JY19"/>
<dbReference type="OrthoDB" id="7357196at2759"/>
<sequence>MLSKRLVTKFLLLSTILFPADHFETSTNDVYFVHFHYVSVHLPESKIPPVKVSSVSKCAEECFNKGCSAFVYGQDQRCILYLVIEYNGSIVPSIYIRNVKQIPVPDHCPTESFAEKVIKDLGLEPCPAVGTPAPVTYCRSNAKCYFMYEGYTFWDMVKTCESVIKKNPHMPFTAIYLPTQESAENLLECHYQDYLATWMSRETATSPWQWGNGAPVNYTNWATGEPKGADNNCMMLNGAAKWMVYNCHGPRLLYAGCESDAYPGLR</sequence>
<dbReference type="WBParaSite" id="ASIM_0001331301-mRNA-1">
    <property type="protein sequence ID" value="ASIM_0001331301-mRNA-1"/>
    <property type="gene ID" value="ASIM_0001331301"/>
</dbReference>
<evidence type="ECO:0000313" key="3">
    <source>
        <dbReference type="EMBL" id="VDK48039.1"/>
    </source>
</evidence>
<evidence type="ECO:0000313" key="4">
    <source>
        <dbReference type="Proteomes" id="UP000267096"/>
    </source>
</evidence>
<feature type="signal peptide" evidence="1">
    <location>
        <begin position="1"/>
        <end position="22"/>
    </location>
</feature>
<evidence type="ECO:0000313" key="5">
    <source>
        <dbReference type="WBParaSite" id="ASIM_0001331301-mRNA-1"/>
    </source>
</evidence>
<dbReference type="EMBL" id="UYRR01031241">
    <property type="protein sequence ID" value="VDK48039.1"/>
    <property type="molecule type" value="Genomic_DNA"/>
</dbReference>
<dbReference type="PROSITE" id="PS50041">
    <property type="entry name" value="C_TYPE_LECTIN_2"/>
    <property type="match status" value="1"/>
</dbReference>
<evidence type="ECO:0000256" key="1">
    <source>
        <dbReference type="SAM" id="SignalP"/>
    </source>
</evidence>
<reference evidence="3 4" key="2">
    <citation type="submission" date="2018-11" db="EMBL/GenBank/DDBJ databases">
        <authorList>
            <consortium name="Pathogen Informatics"/>
        </authorList>
    </citation>
    <scope>NUCLEOTIDE SEQUENCE [LARGE SCALE GENOMIC DNA]</scope>
</reference>
<dbReference type="InterPro" id="IPR001304">
    <property type="entry name" value="C-type_lectin-like"/>
</dbReference>
<accession>A0A0M3JY19</accession>
<keyword evidence="1" id="KW-0732">Signal</keyword>
<name>A0A0M3JY19_ANISI</name>
<proteinExistence type="predicted"/>
<dbReference type="Gene3D" id="3.10.100.10">
    <property type="entry name" value="Mannose-Binding Protein A, subunit A"/>
    <property type="match status" value="1"/>
</dbReference>
<dbReference type="SUPFAM" id="SSF56436">
    <property type="entry name" value="C-type lectin-like"/>
    <property type="match status" value="1"/>
</dbReference>